<proteinExistence type="predicted"/>
<keyword evidence="2" id="KW-0813">Transport</keyword>
<dbReference type="GO" id="GO:0005886">
    <property type="term" value="C:plasma membrane"/>
    <property type="evidence" value="ECO:0007669"/>
    <property type="project" value="UniProtKB-SubCell"/>
</dbReference>
<dbReference type="Proteomes" id="UP000595610">
    <property type="component" value="Chromosome 2"/>
</dbReference>
<keyword evidence="6 8" id="KW-0472">Membrane</keyword>
<feature type="transmembrane region" description="Helical" evidence="8">
    <location>
        <begin position="46"/>
        <end position="65"/>
    </location>
</feature>
<feature type="transmembrane region" description="Helical" evidence="8">
    <location>
        <begin position="296"/>
        <end position="316"/>
    </location>
</feature>
<feature type="transmembrane region" description="Helical" evidence="8">
    <location>
        <begin position="165"/>
        <end position="185"/>
    </location>
</feature>
<dbReference type="PROSITE" id="PS00217">
    <property type="entry name" value="SUGAR_TRANSPORT_2"/>
    <property type="match status" value="1"/>
</dbReference>
<organism evidence="10 11">
    <name type="scientific">Paraburkholderia ginsengisoli</name>
    <dbReference type="NCBI Taxonomy" id="311231"/>
    <lineage>
        <taxon>Bacteria</taxon>
        <taxon>Pseudomonadati</taxon>
        <taxon>Pseudomonadota</taxon>
        <taxon>Betaproteobacteria</taxon>
        <taxon>Burkholderiales</taxon>
        <taxon>Burkholderiaceae</taxon>
        <taxon>Paraburkholderia</taxon>
    </lineage>
</organism>
<evidence type="ECO:0000259" key="9">
    <source>
        <dbReference type="PROSITE" id="PS50850"/>
    </source>
</evidence>
<feature type="domain" description="Major facilitator superfamily (MFS) profile" evidence="9">
    <location>
        <begin position="12"/>
        <end position="486"/>
    </location>
</feature>
<accession>A0A7T4N5S3</accession>
<evidence type="ECO:0000256" key="7">
    <source>
        <dbReference type="ARBA" id="ARBA00044273"/>
    </source>
</evidence>
<evidence type="ECO:0000256" key="6">
    <source>
        <dbReference type="ARBA" id="ARBA00023136"/>
    </source>
</evidence>
<dbReference type="InterPro" id="IPR020846">
    <property type="entry name" value="MFS_dom"/>
</dbReference>
<feature type="transmembrane region" description="Helical" evidence="8">
    <location>
        <begin position="138"/>
        <end position="159"/>
    </location>
</feature>
<dbReference type="GO" id="GO:0022857">
    <property type="term" value="F:transmembrane transporter activity"/>
    <property type="evidence" value="ECO:0007669"/>
    <property type="project" value="InterPro"/>
</dbReference>
<dbReference type="Gene3D" id="1.20.1720.10">
    <property type="entry name" value="Multidrug resistance protein D"/>
    <property type="match status" value="1"/>
</dbReference>
<sequence length="497" mass="52453">MSRSPQSSRAPVIAAVMASMAMVAIEATIVSTAMPQIVSQLGDLHLYSWVFSSFLLTQTAMTVVFGKLADLYGRKPVMLAGIAIFLLGSVLAGFAWSMPAMIVFRLIQGVGAGAIQPVTLTIVADLYPARERGKVQGYLASVWAISAVVGPMVGGFIIHNMSWAWIFWMNVPIGLASAAGFIVYLRETERHARPSIDFGGAALFMAAIAALMMALTFAGDDEVGRASLAAGAFVLCVLFFVLQERRAAEPMISFALWSRRPIAACNGSTLLSGMILMGATTFLPMYVQGVLHRSPVVAGLALTMMMVGWPAGATLAAKSFQRLGLRRILLGGSAFVPLGAALLLFLSPGGSPLIAAFGSLIIGFGMGTSSVSSLVLIQEIVKVDERGSATASNIFSRNLGSTLGATLFGAVLNFGLSHSQVGTAVTSEQLKALLQNQAANLVDSDMIRLVLHQSLHLTFVSIFVIAIFVVALLAFVPAIQIGPEKKMPIEALSPLED</sequence>
<evidence type="ECO:0000313" key="11">
    <source>
        <dbReference type="Proteomes" id="UP000595610"/>
    </source>
</evidence>
<dbReference type="PRINTS" id="PR01036">
    <property type="entry name" value="TCRTETB"/>
</dbReference>
<feature type="transmembrane region" description="Helical" evidence="8">
    <location>
        <begin position="197"/>
        <end position="217"/>
    </location>
</feature>
<dbReference type="InterPro" id="IPR036259">
    <property type="entry name" value="MFS_trans_sf"/>
</dbReference>
<dbReference type="KEGG" id="pgis:I6I06_23370"/>
<dbReference type="RefSeq" id="WP_042325351.1">
    <property type="nucleotide sequence ID" value="NZ_CP066076.1"/>
</dbReference>
<feature type="transmembrane region" description="Helical" evidence="8">
    <location>
        <begin position="328"/>
        <end position="347"/>
    </location>
</feature>
<feature type="transmembrane region" description="Helical" evidence="8">
    <location>
        <begin position="102"/>
        <end position="126"/>
    </location>
</feature>
<evidence type="ECO:0000256" key="3">
    <source>
        <dbReference type="ARBA" id="ARBA00022475"/>
    </source>
</evidence>
<dbReference type="InterPro" id="IPR011701">
    <property type="entry name" value="MFS"/>
</dbReference>
<dbReference type="FunFam" id="1.20.1720.10:FF:000004">
    <property type="entry name" value="EmrB/QacA family drug resistance transporter"/>
    <property type="match status" value="1"/>
</dbReference>
<feature type="transmembrane region" description="Helical" evidence="8">
    <location>
        <begin position="263"/>
        <end position="284"/>
    </location>
</feature>
<dbReference type="PANTHER" id="PTHR23501">
    <property type="entry name" value="MAJOR FACILITATOR SUPERFAMILY"/>
    <property type="match status" value="1"/>
</dbReference>
<feature type="transmembrane region" description="Helical" evidence="8">
    <location>
        <begin position="398"/>
        <end position="416"/>
    </location>
</feature>
<dbReference type="AlphaFoldDB" id="A0A7T4N5S3"/>
<dbReference type="EMBL" id="CP066076">
    <property type="protein sequence ID" value="QQC65755.1"/>
    <property type="molecule type" value="Genomic_DNA"/>
</dbReference>
<dbReference type="InterPro" id="IPR005829">
    <property type="entry name" value="Sugar_transporter_CS"/>
</dbReference>
<evidence type="ECO:0000313" key="10">
    <source>
        <dbReference type="EMBL" id="QQC65755.1"/>
    </source>
</evidence>
<dbReference type="SUPFAM" id="SSF103473">
    <property type="entry name" value="MFS general substrate transporter"/>
    <property type="match status" value="1"/>
</dbReference>
<evidence type="ECO:0000256" key="1">
    <source>
        <dbReference type="ARBA" id="ARBA00004651"/>
    </source>
</evidence>
<name>A0A7T4N5S3_9BURK</name>
<feature type="transmembrane region" description="Helical" evidence="8">
    <location>
        <begin position="12"/>
        <end position="34"/>
    </location>
</feature>
<keyword evidence="4 8" id="KW-0812">Transmembrane</keyword>
<gene>
    <name evidence="10" type="ORF">I6I06_23370</name>
</gene>
<comment type="subcellular location">
    <subcellularLocation>
        <location evidence="1">Cell membrane</location>
        <topology evidence="1">Multi-pass membrane protein</topology>
    </subcellularLocation>
</comment>
<dbReference type="PROSITE" id="PS50850">
    <property type="entry name" value="MFS"/>
    <property type="match status" value="1"/>
</dbReference>
<dbReference type="Pfam" id="PF07690">
    <property type="entry name" value="MFS_1"/>
    <property type="match status" value="1"/>
</dbReference>
<evidence type="ECO:0000256" key="2">
    <source>
        <dbReference type="ARBA" id="ARBA00022448"/>
    </source>
</evidence>
<evidence type="ECO:0000256" key="5">
    <source>
        <dbReference type="ARBA" id="ARBA00022989"/>
    </source>
</evidence>
<keyword evidence="5 8" id="KW-1133">Transmembrane helix</keyword>
<feature type="transmembrane region" description="Helical" evidence="8">
    <location>
        <begin position="77"/>
        <end position="96"/>
    </location>
</feature>
<feature type="transmembrane region" description="Helical" evidence="8">
    <location>
        <begin position="223"/>
        <end position="242"/>
    </location>
</feature>
<dbReference type="Gene3D" id="1.20.1250.20">
    <property type="entry name" value="MFS general substrate transporter like domains"/>
    <property type="match status" value="1"/>
</dbReference>
<feature type="transmembrane region" description="Helical" evidence="8">
    <location>
        <begin position="353"/>
        <end position="377"/>
    </location>
</feature>
<evidence type="ECO:0000256" key="8">
    <source>
        <dbReference type="SAM" id="Phobius"/>
    </source>
</evidence>
<keyword evidence="11" id="KW-1185">Reference proteome</keyword>
<dbReference type="CDD" id="cd17502">
    <property type="entry name" value="MFS_Azr1_MDR_like"/>
    <property type="match status" value="1"/>
</dbReference>
<keyword evidence="3" id="KW-1003">Cell membrane</keyword>
<evidence type="ECO:0000256" key="4">
    <source>
        <dbReference type="ARBA" id="ARBA00022692"/>
    </source>
</evidence>
<feature type="transmembrane region" description="Helical" evidence="8">
    <location>
        <begin position="455"/>
        <end position="479"/>
    </location>
</feature>
<reference evidence="10 11" key="1">
    <citation type="submission" date="2020-12" db="EMBL/GenBank/DDBJ databases">
        <title>FDA dAtabase for Regulatory Grade micrObial Sequences (FDA-ARGOS): Supporting development and validation of Infectious Disease Dx tests.</title>
        <authorList>
            <person name="Nelson B."/>
            <person name="Plummer A."/>
            <person name="Tallon L."/>
            <person name="Sadzewicz L."/>
            <person name="Zhao X."/>
            <person name="Boylan J."/>
            <person name="Ott S."/>
            <person name="Bowen H."/>
            <person name="Vavikolanu K."/>
            <person name="Mehta A."/>
            <person name="Aluvathingal J."/>
            <person name="Nadendla S."/>
            <person name="Myers T."/>
            <person name="Yan Y."/>
            <person name="Sichtig H."/>
        </authorList>
    </citation>
    <scope>NUCLEOTIDE SEQUENCE [LARGE SCALE GENOMIC DNA]</scope>
    <source>
        <strain evidence="10 11">FDAARGOS_1049</strain>
    </source>
</reference>
<dbReference type="PANTHER" id="PTHR23501:SF191">
    <property type="entry name" value="VACUOLAR BASIC AMINO ACID TRANSPORTER 4"/>
    <property type="match status" value="1"/>
</dbReference>
<protein>
    <recommendedName>
        <fullName evidence="7">MFS-type drug efflux transporter P55</fullName>
    </recommendedName>
</protein>